<comment type="caution">
    <text evidence="3">The sequence shown here is derived from an EMBL/GenBank/DDBJ whole genome shotgun (WGS) entry which is preliminary data.</text>
</comment>
<gene>
    <name evidence="3" type="ORF">G1R51_23265</name>
</gene>
<reference evidence="3" key="1">
    <citation type="journal article" date="2018" name="Genome Biol.">
        <title>SKESA: strategic k-mer extension for scrupulous assemblies.</title>
        <authorList>
            <person name="Souvorov A."/>
            <person name="Agarwala R."/>
            <person name="Lipman D.J."/>
        </authorList>
    </citation>
    <scope>NUCLEOTIDE SEQUENCE</scope>
    <source>
        <strain evidence="3">S027T</strain>
    </source>
</reference>
<name>A0A714DT19_SALTM</name>
<proteinExistence type="predicted"/>
<feature type="coiled-coil region" evidence="1">
    <location>
        <begin position="419"/>
        <end position="474"/>
    </location>
</feature>
<organism evidence="3">
    <name type="scientific">Salmonella typhimurium</name>
    <dbReference type="NCBI Taxonomy" id="90371"/>
    <lineage>
        <taxon>Bacteria</taxon>
        <taxon>Pseudomonadati</taxon>
        <taxon>Pseudomonadota</taxon>
        <taxon>Gammaproteobacteria</taxon>
        <taxon>Enterobacterales</taxon>
        <taxon>Enterobacteriaceae</taxon>
        <taxon>Salmonella</taxon>
    </lineage>
</organism>
<evidence type="ECO:0000313" key="3">
    <source>
        <dbReference type="EMBL" id="HAD4025270.1"/>
    </source>
</evidence>
<evidence type="ECO:0000256" key="1">
    <source>
        <dbReference type="SAM" id="Coils"/>
    </source>
</evidence>
<reference evidence="3" key="2">
    <citation type="submission" date="2019-01" db="EMBL/GenBank/DDBJ databases">
        <authorList>
            <consortium name="NCBI Pathogen Detection Project"/>
        </authorList>
    </citation>
    <scope>NUCLEOTIDE SEQUENCE</scope>
    <source>
        <strain evidence="3">S027T</strain>
    </source>
</reference>
<feature type="region of interest" description="Disordered" evidence="2">
    <location>
        <begin position="755"/>
        <end position="774"/>
    </location>
</feature>
<accession>A0A714DT19</accession>
<evidence type="ECO:0000256" key="2">
    <source>
        <dbReference type="SAM" id="MobiDB-lite"/>
    </source>
</evidence>
<protein>
    <submittedName>
        <fullName evidence="3">Uncharacterized protein</fullName>
    </submittedName>
</protein>
<keyword evidence="1" id="KW-0175">Coiled coil</keyword>
<sequence>MRAEMMADTASLIARVKTEGARQAAQELDKLSTSANTAEGAVQKLTPAVEKTNSATSKAAGDGLSKFRNAAGQVGFQVQDMVVQLQSGTSAFVAIGQQGSQLAGAFGPGGAVLGAIIALASAVGGVLYKSLTSAEAGTKDLEAAQEQLKSTFQQTSSGTFELTDGLIQLTQISREAAETQLALAKANADIIAQQTAKAIQEDAKSWETWKASTSAAISQYDALVAKGADVGDTLEKLGGTYEGNIVGVNMLAQNIGELSDKFGVNREQALEMIAAQSAFNKEPTAENARRISDVFTEWLGTSKNLNPELVRLTKSANDNATALENAEKSTRAEAEAQKNLGNNVNATTQRLREQNDAIVKNQQIAILSDRERVKAQAQADKEAFAKREGVTKEQIAAYNAARDTEAQQDIARIDATEKAKTERVNAATAKREAAQIKREETQAQRQKKAAQDFLDTLARQNSDELKAIDAQERQKLGKLQKFNEMGYIVGQQYEDAKTQIALDADSKRNELLQKQTEEWAKDQNSADTLLAQIQAANEGELGEFRRQQQKKLEILEEYHAKGRYTEEQFQAAKDSLAKESLIKQSTYAAQQFSNVFGDLSSAMKEGSKEAKAFAVAQAIMQTYLGAVSAYQSASAIPVIGWAMGPIAAAAAVAAGLANVGRIRAAREQGGNLAVGQMSTIAERGKPEVIMPASASRVRTAEQMRQIMGENGAKSGGDNVTIVNNTTGRIDSAATERDDEGRLRIIISETVSSALRDSNSAISKSRRATRGQPGY</sequence>
<dbReference type="AlphaFoldDB" id="A0A714DT19"/>
<dbReference type="EMBL" id="DAAOSP010000031">
    <property type="protein sequence ID" value="HAD4025270.1"/>
    <property type="molecule type" value="Genomic_DNA"/>
</dbReference>